<reference evidence="3" key="1">
    <citation type="journal article" date="2019" name="Int. J. Syst. Evol. Microbiol.">
        <title>The Global Catalogue of Microorganisms (GCM) 10K type strain sequencing project: providing services to taxonomists for standard genome sequencing and annotation.</title>
        <authorList>
            <consortium name="The Broad Institute Genomics Platform"/>
            <consortium name="The Broad Institute Genome Sequencing Center for Infectious Disease"/>
            <person name="Wu L."/>
            <person name="Ma J."/>
        </authorList>
    </citation>
    <scope>NUCLEOTIDE SEQUENCE [LARGE SCALE GENOMIC DNA]</scope>
    <source>
        <strain evidence="3">JCM 31047</strain>
    </source>
</reference>
<keyword evidence="3" id="KW-1185">Reference proteome</keyword>
<name>A0A8H9LAC6_9DEIO</name>
<evidence type="ECO:0000259" key="1">
    <source>
        <dbReference type="Pfam" id="PF01323"/>
    </source>
</evidence>
<dbReference type="InterPro" id="IPR036249">
    <property type="entry name" value="Thioredoxin-like_sf"/>
</dbReference>
<comment type="caution">
    <text evidence="2">The sequence shown here is derived from an EMBL/GenBank/DDBJ whole genome shotgun (WGS) entry which is preliminary data.</text>
</comment>
<proteinExistence type="predicted"/>
<organism evidence="2 3">
    <name type="scientific">Deinococcus arenae</name>
    <dbReference type="NCBI Taxonomy" id="1452751"/>
    <lineage>
        <taxon>Bacteria</taxon>
        <taxon>Thermotogati</taxon>
        <taxon>Deinococcota</taxon>
        <taxon>Deinococci</taxon>
        <taxon>Deinococcales</taxon>
        <taxon>Deinococcaceae</taxon>
        <taxon>Deinococcus</taxon>
    </lineage>
</organism>
<dbReference type="EMBL" id="BMQG01000019">
    <property type="protein sequence ID" value="GGM56381.1"/>
    <property type="molecule type" value="Genomic_DNA"/>
</dbReference>
<dbReference type="GO" id="GO:0016491">
    <property type="term" value="F:oxidoreductase activity"/>
    <property type="evidence" value="ECO:0007669"/>
    <property type="project" value="InterPro"/>
</dbReference>
<dbReference type="Proteomes" id="UP000600547">
    <property type="component" value="Unassembled WGS sequence"/>
</dbReference>
<evidence type="ECO:0000313" key="3">
    <source>
        <dbReference type="Proteomes" id="UP000600547"/>
    </source>
</evidence>
<feature type="domain" description="DSBA-like thioredoxin" evidence="1">
    <location>
        <begin position="19"/>
        <end position="181"/>
    </location>
</feature>
<sequence>MPRMTQPTHSTQQATVSTELYFDFLCPYAWRGVELAAVLKAEGEAFTLRHYSLVEGNHAENAKELTWRVTEQSLDAPDGDGYMKYLKPSLRAFLASHAAALQGEAAHWAFTLALFRAHHERKEPLTDDTIQAAAQEAGLDLNAFAAALAEEAARRAELRAELDAAREVGVFGTPTYVLPTGEAAYYRFETLTREPAQAREWWTLYRTVLTSEAGIGTIKRAKNRPPRRA</sequence>
<dbReference type="Pfam" id="PF01323">
    <property type="entry name" value="DSBA"/>
    <property type="match status" value="1"/>
</dbReference>
<dbReference type="PANTHER" id="PTHR13887:SF41">
    <property type="entry name" value="THIOREDOXIN SUPERFAMILY PROTEIN"/>
    <property type="match status" value="1"/>
</dbReference>
<dbReference type="Gene3D" id="3.40.30.10">
    <property type="entry name" value="Glutaredoxin"/>
    <property type="match status" value="1"/>
</dbReference>
<dbReference type="InterPro" id="IPR001853">
    <property type="entry name" value="DSBA-like_thioredoxin_dom"/>
</dbReference>
<dbReference type="PANTHER" id="PTHR13887">
    <property type="entry name" value="GLUTATHIONE S-TRANSFERASE KAPPA"/>
    <property type="match status" value="1"/>
</dbReference>
<accession>A0A8H9LAC6</accession>
<protein>
    <recommendedName>
        <fullName evidence="1">DSBA-like thioredoxin domain-containing protein</fullName>
    </recommendedName>
</protein>
<evidence type="ECO:0000313" key="2">
    <source>
        <dbReference type="EMBL" id="GGM56381.1"/>
    </source>
</evidence>
<dbReference type="SUPFAM" id="SSF52833">
    <property type="entry name" value="Thioredoxin-like"/>
    <property type="match status" value="1"/>
</dbReference>
<dbReference type="AlphaFoldDB" id="A0A8H9LAC6"/>
<gene>
    <name evidence="2" type="ORF">GCM10008956_35320</name>
</gene>